<dbReference type="EMBL" id="JAKKOR010000012">
    <property type="protein sequence ID" value="MCF8590023.1"/>
    <property type="molecule type" value="Genomic_DNA"/>
</dbReference>
<keyword evidence="3" id="KW-1185">Reference proteome</keyword>
<dbReference type="Proteomes" id="UP001200110">
    <property type="component" value="Unassembled WGS sequence"/>
</dbReference>
<dbReference type="InterPro" id="IPR016181">
    <property type="entry name" value="Acyl_CoA_acyltransferase"/>
</dbReference>
<evidence type="ECO:0000259" key="1">
    <source>
        <dbReference type="PROSITE" id="PS51186"/>
    </source>
</evidence>
<dbReference type="InterPro" id="IPR000182">
    <property type="entry name" value="GNAT_dom"/>
</dbReference>
<feature type="domain" description="N-acetyltransferase" evidence="1">
    <location>
        <begin position="1"/>
        <end position="151"/>
    </location>
</feature>
<evidence type="ECO:0000313" key="2">
    <source>
        <dbReference type="EMBL" id="MCF8590023.1"/>
    </source>
</evidence>
<comment type="caution">
    <text evidence="2">The sequence shown here is derived from an EMBL/GenBank/DDBJ whole genome shotgun (WGS) entry which is preliminary data.</text>
</comment>
<protein>
    <submittedName>
        <fullName evidence="2">GNAT family N-acetyltransferase</fullName>
    </submittedName>
</protein>
<dbReference type="Gene3D" id="3.40.630.30">
    <property type="match status" value="1"/>
</dbReference>
<reference evidence="2 3" key="1">
    <citation type="submission" date="2022-01" db="EMBL/GenBank/DDBJ databases">
        <authorList>
            <person name="Huang Y."/>
        </authorList>
    </citation>
    <scope>NUCLEOTIDE SEQUENCE [LARGE SCALE GENOMIC DNA]</scope>
    <source>
        <strain evidence="2 3">HY366</strain>
    </source>
</reference>
<sequence>MPLELVDLRRGGASRYSWVPPFDFETAYENERWWDDVPYLFDDPWYVQVLEDGAEVARVELDDPGGINPEYANVPELGPERLEIQFIEVATAARGSGVGTQVVRALQERHPDRRLFAYSEEAHGFWASLGWEGFDHPEGQLLHRPLFIPRRL</sequence>
<dbReference type="PROSITE" id="PS51186">
    <property type="entry name" value="GNAT"/>
    <property type="match status" value="1"/>
</dbReference>
<evidence type="ECO:0000313" key="3">
    <source>
        <dbReference type="Proteomes" id="UP001200110"/>
    </source>
</evidence>
<dbReference type="RefSeq" id="WP_236999221.1">
    <property type="nucleotide sequence ID" value="NZ_JAKKOR010000012.1"/>
</dbReference>
<proteinExistence type="predicted"/>
<dbReference type="SUPFAM" id="SSF55729">
    <property type="entry name" value="Acyl-CoA N-acyltransferases (Nat)"/>
    <property type="match status" value="1"/>
</dbReference>
<gene>
    <name evidence="2" type="ORF">L5G33_16330</name>
</gene>
<accession>A0ABS9IWT4</accession>
<dbReference type="Pfam" id="PF00583">
    <property type="entry name" value="Acetyltransf_1"/>
    <property type="match status" value="1"/>
</dbReference>
<name>A0ABS9IWT4_9ACTN</name>
<organism evidence="2 3">
    <name type="scientific">Gordonia liuliyuniae</name>
    <dbReference type="NCBI Taxonomy" id="2911517"/>
    <lineage>
        <taxon>Bacteria</taxon>
        <taxon>Bacillati</taxon>
        <taxon>Actinomycetota</taxon>
        <taxon>Actinomycetes</taxon>
        <taxon>Mycobacteriales</taxon>
        <taxon>Gordoniaceae</taxon>
        <taxon>Gordonia</taxon>
    </lineage>
</organism>